<dbReference type="SUPFAM" id="SSF74650">
    <property type="entry name" value="Galactose mutarotase-like"/>
    <property type="match status" value="1"/>
</dbReference>
<dbReference type="GO" id="GO:0005975">
    <property type="term" value="P:carbohydrate metabolic process"/>
    <property type="evidence" value="ECO:0007669"/>
    <property type="project" value="InterPro"/>
</dbReference>
<dbReference type="Gene3D" id="2.70.98.10">
    <property type="match status" value="1"/>
</dbReference>
<dbReference type="GO" id="GO:0030246">
    <property type="term" value="F:carbohydrate binding"/>
    <property type="evidence" value="ECO:0007669"/>
    <property type="project" value="InterPro"/>
</dbReference>
<name>A0A2T4J0B2_9HYPH</name>
<dbReference type="InterPro" id="IPR011013">
    <property type="entry name" value="Gal_mutarotase_sf_dom"/>
</dbReference>
<gene>
    <name evidence="1" type="ORF">C9427_06905</name>
</gene>
<proteinExistence type="predicted"/>
<dbReference type="OrthoDB" id="7335506at2"/>
<evidence type="ECO:0000313" key="1">
    <source>
        <dbReference type="EMBL" id="PTE11268.1"/>
    </source>
</evidence>
<evidence type="ECO:0000313" key="2">
    <source>
        <dbReference type="Proteomes" id="UP000240259"/>
    </source>
</evidence>
<sequence length="338" mass="36650">MKGDDDYRGLGWAHGALTVQRLGAMLAPVTFLLADGRQVSPMHVAPWSHEPEAEALPGILRKLRGEWPCLPFGYSVPADGWPENWARVMGPPEPDEEIHGHCSNHDWAWCDSTGGALSLMLAYPQGSPVERVERTITPDPSGPAIDIEFKVVVRRACRLPIGLHPVFRLPGETGAATLELGCFDHGRTYPHDVEPGAALFARNETFADLTSVPARAGGVVDASHVPLAADTEELLQIDGLDGSVALANRAEGYRVKLSWQKEHFPSLLLWYSNRGRKAAPWNGRHVAIGIEPICSPFGLGPATALADNPIAQSGTATALEFLPERPFVTRYRIEASAL</sequence>
<dbReference type="GO" id="GO:0003824">
    <property type="term" value="F:catalytic activity"/>
    <property type="evidence" value="ECO:0007669"/>
    <property type="project" value="InterPro"/>
</dbReference>
<reference evidence="1 2" key="1">
    <citation type="submission" date="2018-03" db="EMBL/GenBank/DDBJ databases">
        <title>Genome sequence of the symbiotic type strain Mesorhizobium helmanticense CSLC115NT isolated from Lotus corniculatus nodules.</title>
        <authorList>
            <person name="Sannazzaro A.I."/>
            <person name="Torres Tejerizo G.A."/>
            <person name="Dip D."/>
            <person name="Caballero M."/>
            <person name="Pistorio M."/>
            <person name="Estrella M.J."/>
        </authorList>
    </citation>
    <scope>NUCLEOTIDE SEQUENCE [LARGE SCALE GENOMIC DNA]</scope>
    <source>
        <strain evidence="1 2">CSLC115N</strain>
    </source>
</reference>
<dbReference type="RefSeq" id="WP_107648382.1">
    <property type="nucleotide sequence ID" value="NZ_PZJX01000014.1"/>
</dbReference>
<evidence type="ECO:0008006" key="3">
    <source>
        <dbReference type="Google" id="ProtNLM"/>
    </source>
</evidence>
<dbReference type="AlphaFoldDB" id="A0A2T4J0B2"/>
<protein>
    <recommendedName>
        <fullName evidence="3">Aldose 1-epimerase</fullName>
    </recommendedName>
</protein>
<keyword evidence="2" id="KW-1185">Reference proteome</keyword>
<comment type="caution">
    <text evidence="1">The sequence shown here is derived from an EMBL/GenBank/DDBJ whole genome shotgun (WGS) entry which is preliminary data.</text>
</comment>
<dbReference type="InterPro" id="IPR014718">
    <property type="entry name" value="GH-type_carb-bd"/>
</dbReference>
<accession>A0A2T4J0B2</accession>
<organism evidence="1 2">
    <name type="scientific">Mesorhizobium helmanticense</name>
    <dbReference type="NCBI Taxonomy" id="1776423"/>
    <lineage>
        <taxon>Bacteria</taxon>
        <taxon>Pseudomonadati</taxon>
        <taxon>Pseudomonadota</taxon>
        <taxon>Alphaproteobacteria</taxon>
        <taxon>Hyphomicrobiales</taxon>
        <taxon>Phyllobacteriaceae</taxon>
        <taxon>Mesorhizobium</taxon>
    </lineage>
</organism>
<dbReference type="Proteomes" id="UP000240259">
    <property type="component" value="Unassembled WGS sequence"/>
</dbReference>
<dbReference type="EMBL" id="PZJX01000014">
    <property type="protein sequence ID" value="PTE11268.1"/>
    <property type="molecule type" value="Genomic_DNA"/>
</dbReference>